<feature type="signal peptide" evidence="3">
    <location>
        <begin position="1"/>
        <end position="18"/>
    </location>
</feature>
<reference evidence="5 6" key="1">
    <citation type="journal article" date="2013" name="BMC Genomics">
        <title>Genomics-driven discovery of the pneumocandin biosynthetic gene cluster in the fungus Glarea lozoyensis.</title>
        <authorList>
            <person name="Chen L."/>
            <person name="Yue Q."/>
            <person name="Zhang X."/>
            <person name="Xiang M."/>
            <person name="Wang C."/>
            <person name="Li S."/>
            <person name="Che Y."/>
            <person name="Ortiz-Lopez F.J."/>
            <person name="Bills G.F."/>
            <person name="Liu X."/>
            <person name="An Z."/>
        </authorList>
    </citation>
    <scope>NUCLEOTIDE SEQUENCE [LARGE SCALE GENOMIC DNA]</scope>
    <source>
        <strain evidence="6">ATCC 20868 / MF5171</strain>
    </source>
</reference>
<proteinExistence type="inferred from homology"/>
<evidence type="ECO:0000256" key="1">
    <source>
        <dbReference type="ARBA" id="ARBA00010790"/>
    </source>
</evidence>
<dbReference type="OMA" id="FTRRYFT"/>
<comment type="cofactor">
    <cofactor evidence="2">
        <name>FAD</name>
        <dbReference type="ChEBI" id="CHEBI:57692"/>
    </cofactor>
</comment>
<keyword evidence="6" id="KW-1185">Reference proteome</keyword>
<dbReference type="Pfam" id="PF00732">
    <property type="entry name" value="GMC_oxred_N"/>
    <property type="match status" value="1"/>
</dbReference>
<evidence type="ECO:0000313" key="5">
    <source>
        <dbReference type="EMBL" id="EPE30149.1"/>
    </source>
</evidence>
<dbReference type="Pfam" id="PF05199">
    <property type="entry name" value="GMC_oxred_C"/>
    <property type="match status" value="1"/>
</dbReference>
<dbReference type="KEGG" id="glz:GLAREA_12872"/>
<dbReference type="PANTHER" id="PTHR11552">
    <property type="entry name" value="GLUCOSE-METHANOL-CHOLINE GMC OXIDOREDUCTASE"/>
    <property type="match status" value="1"/>
</dbReference>
<dbReference type="InterPro" id="IPR012132">
    <property type="entry name" value="GMC_OxRdtase"/>
</dbReference>
<name>S3CYX7_GLAL2</name>
<evidence type="ECO:0000256" key="2">
    <source>
        <dbReference type="PIRSR" id="PIRSR000137-2"/>
    </source>
</evidence>
<dbReference type="EMBL" id="KE145365">
    <property type="protein sequence ID" value="EPE30149.1"/>
    <property type="molecule type" value="Genomic_DNA"/>
</dbReference>
<dbReference type="Gene3D" id="3.30.560.10">
    <property type="entry name" value="Glucose Oxidase, domain 3"/>
    <property type="match status" value="1"/>
</dbReference>
<dbReference type="HOGENOM" id="CLU_002865_6_1_1"/>
<feature type="chain" id="PRO_5004519300" evidence="3">
    <location>
        <begin position="19"/>
        <end position="604"/>
    </location>
</feature>
<evidence type="ECO:0000259" key="4">
    <source>
        <dbReference type="PROSITE" id="PS00624"/>
    </source>
</evidence>
<feature type="binding site" evidence="2">
    <location>
        <position position="246"/>
    </location>
    <ligand>
        <name>FAD</name>
        <dbReference type="ChEBI" id="CHEBI:57692"/>
    </ligand>
</feature>
<dbReference type="InterPro" id="IPR007867">
    <property type="entry name" value="GMC_OxRtase_C"/>
</dbReference>
<keyword evidence="3" id="KW-0732">Signal</keyword>
<keyword evidence="2" id="KW-0285">Flavoprotein</keyword>
<dbReference type="SUPFAM" id="SSF51905">
    <property type="entry name" value="FAD/NAD(P)-binding domain"/>
    <property type="match status" value="1"/>
</dbReference>
<dbReference type="OrthoDB" id="269227at2759"/>
<accession>S3CYX7</accession>
<keyword evidence="2" id="KW-0274">FAD</keyword>
<sequence>MISLFTTVVLCFLSASQCLFVNGSPTNSPRDDAREQVKSEYDYIVVGGGTAGLTVADRLTESGRYTVLVIEYGDFGSAALPPMRTLNNLDSRQFNFCSDGSRRCSKFLQYYSLMANPFYSSTWNEQQNTTCCAWQNAWRATTFTPPPQALANEFDIKTDRRFWGNVGTKIYATLPSFQWPQLKTNFRAFRDIPGATYPPDSGSGLPGVFWFPSSYDPVTITRSFSRTGHWDGLNRRNYQTITGSRVIKITFNGDQASGVQYVPSSATTVTASNVKTVKAKKEVILSAGSIHSPQILQSSGIGPKSILKAANIPLKVELPGVGQNFQDHLFNPGHAFLFENFTADPSPEDLNDPAFAAAAQQQFDQNKTGPLVVASGNSAAFLPLSVVAPTTFARLVSTFQSADPAAYLPPNTHPTVIAGYKAQQAILADAFRSKGSATYNIQFGGGAVEGFSVNLRPTSRGTVNVDPRDPLFLDPIVDYRALSNPTDLAILIEFMRFTRRYMATPTLASSAPRELAPGANVTSDADLGEFIRGVMWPTVFHPIGTNAMAPKSLGGVVDTELRVYGTRGLRVVDASVIPLLPGAYTQQTTYAIAEKAADLIKAAQ</sequence>
<dbReference type="PANTHER" id="PTHR11552:SF115">
    <property type="entry name" value="DEHYDROGENASE XPTC-RELATED"/>
    <property type="match status" value="1"/>
</dbReference>
<evidence type="ECO:0000313" key="6">
    <source>
        <dbReference type="Proteomes" id="UP000016922"/>
    </source>
</evidence>
<comment type="similarity">
    <text evidence="1">Belongs to the GMC oxidoreductase family.</text>
</comment>
<dbReference type="eggNOG" id="KOG1238">
    <property type="taxonomic scope" value="Eukaryota"/>
</dbReference>
<dbReference type="RefSeq" id="XP_008082826.1">
    <property type="nucleotide sequence ID" value="XM_008084635.1"/>
</dbReference>
<dbReference type="SUPFAM" id="SSF54373">
    <property type="entry name" value="FAD-linked reductases, C-terminal domain"/>
    <property type="match status" value="1"/>
</dbReference>
<dbReference type="AlphaFoldDB" id="S3CYX7"/>
<feature type="domain" description="Glucose-methanol-choline oxidoreductase N-terminal" evidence="4">
    <location>
        <begin position="288"/>
        <end position="302"/>
    </location>
</feature>
<dbReference type="Gene3D" id="3.50.50.60">
    <property type="entry name" value="FAD/NAD(P)-binding domain"/>
    <property type="match status" value="2"/>
</dbReference>
<dbReference type="PIRSF" id="PIRSF000137">
    <property type="entry name" value="Alcohol_oxidase"/>
    <property type="match status" value="1"/>
</dbReference>
<dbReference type="Proteomes" id="UP000016922">
    <property type="component" value="Unassembled WGS sequence"/>
</dbReference>
<dbReference type="GO" id="GO:0050660">
    <property type="term" value="F:flavin adenine dinucleotide binding"/>
    <property type="evidence" value="ECO:0007669"/>
    <property type="project" value="InterPro"/>
</dbReference>
<dbReference type="STRING" id="1116229.S3CYX7"/>
<dbReference type="GO" id="GO:0016614">
    <property type="term" value="F:oxidoreductase activity, acting on CH-OH group of donors"/>
    <property type="evidence" value="ECO:0007669"/>
    <property type="project" value="InterPro"/>
</dbReference>
<evidence type="ECO:0000256" key="3">
    <source>
        <dbReference type="SAM" id="SignalP"/>
    </source>
</evidence>
<organism evidence="5 6">
    <name type="scientific">Glarea lozoyensis (strain ATCC 20868 / MF5171)</name>
    <dbReference type="NCBI Taxonomy" id="1116229"/>
    <lineage>
        <taxon>Eukaryota</taxon>
        <taxon>Fungi</taxon>
        <taxon>Dikarya</taxon>
        <taxon>Ascomycota</taxon>
        <taxon>Pezizomycotina</taxon>
        <taxon>Leotiomycetes</taxon>
        <taxon>Helotiales</taxon>
        <taxon>Helotiaceae</taxon>
        <taxon>Glarea</taxon>
    </lineage>
</organism>
<dbReference type="GeneID" id="19471912"/>
<dbReference type="InterPro" id="IPR000172">
    <property type="entry name" value="GMC_OxRdtase_N"/>
</dbReference>
<protein>
    <submittedName>
        <fullName evidence="5">FAD/NAD(P)-binding protein</fullName>
    </submittedName>
</protein>
<gene>
    <name evidence="5" type="ORF">GLAREA_12872</name>
</gene>
<dbReference type="InterPro" id="IPR036188">
    <property type="entry name" value="FAD/NAD-bd_sf"/>
</dbReference>
<dbReference type="PROSITE" id="PS00624">
    <property type="entry name" value="GMC_OXRED_2"/>
    <property type="match status" value="1"/>
</dbReference>